<dbReference type="EMBL" id="JANHOG010000490">
    <property type="protein sequence ID" value="KAJ3553861.1"/>
    <property type="molecule type" value="Genomic_DNA"/>
</dbReference>
<organism evidence="1 2">
    <name type="scientific">Phlebia brevispora</name>
    <dbReference type="NCBI Taxonomy" id="194682"/>
    <lineage>
        <taxon>Eukaryota</taxon>
        <taxon>Fungi</taxon>
        <taxon>Dikarya</taxon>
        <taxon>Basidiomycota</taxon>
        <taxon>Agaricomycotina</taxon>
        <taxon>Agaricomycetes</taxon>
        <taxon>Polyporales</taxon>
        <taxon>Meruliaceae</taxon>
        <taxon>Phlebia</taxon>
    </lineage>
</organism>
<protein>
    <submittedName>
        <fullName evidence="1">Uncharacterized protein</fullName>
    </submittedName>
</protein>
<proteinExistence type="predicted"/>
<evidence type="ECO:0000313" key="2">
    <source>
        <dbReference type="Proteomes" id="UP001148662"/>
    </source>
</evidence>
<dbReference type="Proteomes" id="UP001148662">
    <property type="component" value="Unassembled WGS sequence"/>
</dbReference>
<gene>
    <name evidence="1" type="ORF">NM688_g3398</name>
</gene>
<reference evidence="1" key="1">
    <citation type="submission" date="2022-07" db="EMBL/GenBank/DDBJ databases">
        <title>Genome Sequence of Phlebia brevispora.</title>
        <authorList>
            <person name="Buettner E."/>
        </authorList>
    </citation>
    <scope>NUCLEOTIDE SEQUENCE</scope>
    <source>
        <strain evidence="1">MPL23</strain>
    </source>
</reference>
<evidence type="ECO:0000313" key="1">
    <source>
        <dbReference type="EMBL" id="KAJ3553861.1"/>
    </source>
</evidence>
<comment type="caution">
    <text evidence="1">The sequence shown here is derived from an EMBL/GenBank/DDBJ whole genome shotgun (WGS) entry which is preliminary data.</text>
</comment>
<name>A0ACC1T5W9_9APHY</name>
<sequence length="1118" mass="124474">MKRFFTKALKPNTELQPATSLPPEAASKDTTPMPAAHTTGLQPKFTVPPLPQPCPHEHIALVATPGGLLLRPHIKNGTKPASHVRIAWGREPKVEEIADSGDGDGADWSEAVVVYGIIGILTLFTASHLLVITQRTEVGSLLDERQIVYAIKNVAVIPLIESRAHDMLGMLHARNHRSNRPSLVPPESLVSGRGSLEDTTVATRNDPQTDAPRVKFAAEDQVKVMTPMSAHGFESQQQADGDSSRTPSPSPSVTSTPSSEMSVNTGNIAKVLADKLSFWNRLSKPRFSLQQPPSINHALSQEDGGQMDHVNTQQGSEHLSLDEIIRQGNQNPADVLESMIEASAPPPQTIEQKNSELEEKIIRECVNQFAKGGMYFAYTFDITRSLQRKQELLTKAQRQHTLLTDLNAADESHKHHNFPEGKTSVLAEPSATLPLWRRVDRQHWWNEWLSKPFVDAGLHTYVLPIMQGFFQIAAFPVPREPEASEDGDAAVVDYILVSRRSRDRAGLRYQRRGIDDDANVANFVETETIMRVEREGFQNVFSHVQIRGSIPLFWSQPGYSLKPAPVLSADRSHGQNLDALRRHFQRTVPRYGPLVSPSLSRVEETYIHAPALAVSLQTIVNLAEQHGKEGVVTAAYRDYVKELAMKEVRYVEYDFHTETRGMKYENISKLIEQVQRTFESQGYLWISNDFIMSQQKGAFRVNCIDCLDRTNVVESAFARHVLNRQLGSVALQYPSGASKVEVDVVFNDVWANNGDAISREYAGTSALKGDFTRLVSFETHGKRDLSGLLNDGVNSLARMYSSTFGDWFSQAVIDYMLGNRTISVFSEFLLRLQSTDPRDLIRISKIRAEAIAECVSRVLEEGERLLSGWTLFSPAEVNMKVGEKFEEKVLLLSVRALYIISYDYTLEKVKMYTRVPLGDIIEVTKGAYILSPLEEGSRDPQQNAGFIVKWRNNSQDTRITSYSIRNSIDLSSPPTSPRSPLSPVKPHNPHHGHGRRHSGQASRRDSQLSRILSIAAAPVHDSDVTFAAFKALPIDPARSRRENGSFFEPADELTGASNCKEAVDMMVDAIQRACADIGNSGSDLIKEGDVVSLMEAQKMTSVYAKMEYGVKRLLWLGG</sequence>
<keyword evidence="2" id="KW-1185">Reference proteome</keyword>
<accession>A0ACC1T5W9</accession>